<dbReference type="Proteomes" id="UP001162131">
    <property type="component" value="Unassembled WGS sequence"/>
</dbReference>
<name>A0AAU9IAF3_9CILI</name>
<feature type="domain" description="CID" evidence="1">
    <location>
        <begin position="1"/>
        <end position="138"/>
    </location>
</feature>
<dbReference type="SUPFAM" id="SSF48464">
    <property type="entry name" value="ENTH/VHS domain"/>
    <property type="match status" value="1"/>
</dbReference>
<organism evidence="2 3">
    <name type="scientific">Blepharisma stoltei</name>
    <dbReference type="NCBI Taxonomy" id="1481888"/>
    <lineage>
        <taxon>Eukaryota</taxon>
        <taxon>Sar</taxon>
        <taxon>Alveolata</taxon>
        <taxon>Ciliophora</taxon>
        <taxon>Postciliodesmatophora</taxon>
        <taxon>Heterotrichea</taxon>
        <taxon>Heterotrichida</taxon>
        <taxon>Blepharismidae</taxon>
        <taxon>Blepharisma</taxon>
    </lineage>
</organism>
<dbReference type="EMBL" id="CAJZBQ010000002">
    <property type="protein sequence ID" value="CAG9310512.1"/>
    <property type="molecule type" value="Genomic_DNA"/>
</dbReference>
<dbReference type="InterPro" id="IPR008942">
    <property type="entry name" value="ENTH_VHS"/>
</dbReference>
<evidence type="ECO:0000313" key="3">
    <source>
        <dbReference type="Proteomes" id="UP001162131"/>
    </source>
</evidence>
<protein>
    <recommendedName>
        <fullName evidence="1">CID domain-containing protein</fullName>
    </recommendedName>
</protein>
<sequence length="238" mass="27807">MEEARIQFTNSTRSISTSKDKIFEISDIMLAHQESSANFLTSLWFQEFIQQKDDKKKLAYLFVMNDILIKSSKDDRGNQYLLEFSSILEDAIRHLVDTESENLLEELRKIVLLWERPGTCIFVPEFISQIKESIQAGIFTVQDKKTGVELIQLFEVTKKLAAVECLSEANLKEADKIDSIVGHHHHKKNSKWSKDEIRHLLMGFQEKCENELIDRSNLLMELSQLLEEQYKIYNTTRF</sequence>
<evidence type="ECO:0000259" key="1">
    <source>
        <dbReference type="PROSITE" id="PS51391"/>
    </source>
</evidence>
<dbReference type="SMART" id="SM00582">
    <property type="entry name" value="RPR"/>
    <property type="match status" value="1"/>
</dbReference>
<comment type="caution">
    <text evidence="2">The sequence shown here is derived from an EMBL/GenBank/DDBJ whole genome shotgun (WGS) entry which is preliminary data.</text>
</comment>
<proteinExistence type="predicted"/>
<dbReference type="Gene3D" id="1.25.40.90">
    <property type="match status" value="1"/>
</dbReference>
<gene>
    <name evidence="2" type="ORF">BSTOLATCC_MIC1355</name>
</gene>
<dbReference type="PROSITE" id="PS51391">
    <property type="entry name" value="CID"/>
    <property type="match status" value="1"/>
</dbReference>
<reference evidence="2" key="1">
    <citation type="submission" date="2021-09" db="EMBL/GenBank/DDBJ databases">
        <authorList>
            <consortium name="AG Swart"/>
            <person name="Singh M."/>
            <person name="Singh A."/>
            <person name="Seah K."/>
            <person name="Emmerich C."/>
        </authorList>
    </citation>
    <scope>NUCLEOTIDE SEQUENCE</scope>
    <source>
        <strain evidence="2">ATCC30299</strain>
    </source>
</reference>
<accession>A0AAU9IAF3</accession>
<keyword evidence="3" id="KW-1185">Reference proteome</keyword>
<dbReference type="Pfam" id="PF04818">
    <property type="entry name" value="CID"/>
    <property type="match status" value="1"/>
</dbReference>
<dbReference type="AlphaFoldDB" id="A0AAU9IAF3"/>
<evidence type="ECO:0000313" key="2">
    <source>
        <dbReference type="EMBL" id="CAG9310512.1"/>
    </source>
</evidence>
<dbReference type="InterPro" id="IPR006569">
    <property type="entry name" value="CID_dom"/>
</dbReference>